<reference evidence="1" key="1">
    <citation type="submission" date="2023-04" db="EMBL/GenBank/DDBJ databases">
        <title>A chromosome-level genome assembly of the parasitoid wasp Eretmocerus hayati.</title>
        <authorList>
            <person name="Zhong Y."/>
            <person name="Liu S."/>
            <person name="Liu Y."/>
        </authorList>
    </citation>
    <scope>NUCLEOTIDE SEQUENCE</scope>
    <source>
        <strain evidence="1">ZJU_SS_LIU_2023</strain>
    </source>
</reference>
<proteinExistence type="predicted"/>
<sequence>SLQIFEQHGTTHSEILRQQRLAGGSKLGGPLRHENSIILWLTCNKDVRAKRLDARVDSMLEAGLVQELLDFHDRYNKDRVNKNELPDYTRGIFQSIGFKEFHNYLILPKEERDLETGQKLLKEAIENLKLVTRRYAKTQDKWVRNRLIQRTGRQVPPVYTLDCTDVEQWESEVYGKAEEIVSSLMRGETPSVLAANRLHDDEHEDKSKSYIDSENGFFMSCETCQKYFVCEAQWNEHMNGERHRRAVKRKIRDEFRASNAKKSTNDETVTEEPEPTDGKDEKAALQCETVQKGLES</sequence>
<keyword evidence="2" id="KW-1185">Reference proteome</keyword>
<name>A0ACC2P6Z3_9HYME</name>
<organism evidence="1 2">
    <name type="scientific">Eretmocerus hayati</name>
    <dbReference type="NCBI Taxonomy" id="131215"/>
    <lineage>
        <taxon>Eukaryota</taxon>
        <taxon>Metazoa</taxon>
        <taxon>Ecdysozoa</taxon>
        <taxon>Arthropoda</taxon>
        <taxon>Hexapoda</taxon>
        <taxon>Insecta</taxon>
        <taxon>Pterygota</taxon>
        <taxon>Neoptera</taxon>
        <taxon>Endopterygota</taxon>
        <taxon>Hymenoptera</taxon>
        <taxon>Apocrita</taxon>
        <taxon>Proctotrupomorpha</taxon>
        <taxon>Chalcidoidea</taxon>
        <taxon>Aphelinidae</taxon>
        <taxon>Aphelininae</taxon>
        <taxon>Eretmocerus</taxon>
    </lineage>
</organism>
<comment type="caution">
    <text evidence="1">The sequence shown here is derived from an EMBL/GenBank/DDBJ whole genome shotgun (WGS) entry which is preliminary data.</text>
</comment>
<gene>
    <name evidence="1" type="ORF">QAD02_014978</name>
</gene>
<protein>
    <submittedName>
        <fullName evidence="1">Uncharacterized protein</fullName>
    </submittedName>
</protein>
<accession>A0ACC2P6Z3</accession>
<evidence type="ECO:0000313" key="2">
    <source>
        <dbReference type="Proteomes" id="UP001239111"/>
    </source>
</evidence>
<dbReference type="Proteomes" id="UP001239111">
    <property type="component" value="Chromosome 2"/>
</dbReference>
<evidence type="ECO:0000313" key="1">
    <source>
        <dbReference type="EMBL" id="KAJ8679191.1"/>
    </source>
</evidence>
<dbReference type="EMBL" id="CM056742">
    <property type="protein sequence ID" value="KAJ8679191.1"/>
    <property type="molecule type" value="Genomic_DNA"/>
</dbReference>
<feature type="non-terminal residue" evidence="1">
    <location>
        <position position="1"/>
    </location>
</feature>